<feature type="domain" description="Response regulatory" evidence="3">
    <location>
        <begin position="2"/>
        <end position="116"/>
    </location>
</feature>
<accession>A0A0S7YCM6</accession>
<comment type="caution">
    <text evidence="4">The sequence shown here is derived from an EMBL/GenBank/DDBJ whole genome shotgun (WGS) entry which is preliminary data.</text>
</comment>
<dbReference type="AlphaFoldDB" id="A0A0S7YCM6"/>
<evidence type="ECO:0000256" key="1">
    <source>
        <dbReference type="ARBA" id="ARBA00022553"/>
    </source>
</evidence>
<evidence type="ECO:0000256" key="2">
    <source>
        <dbReference type="PROSITE-ProRule" id="PRU00169"/>
    </source>
</evidence>
<dbReference type="PROSITE" id="PS50110">
    <property type="entry name" value="RESPONSE_REGULATORY"/>
    <property type="match status" value="1"/>
</dbReference>
<dbReference type="InterPro" id="IPR011006">
    <property type="entry name" value="CheY-like_superfamily"/>
</dbReference>
<proteinExistence type="predicted"/>
<evidence type="ECO:0000313" key="4">
    <source>
        <dbReference type="EMBL" id="KPJ72510.1"/>
    </source>
</evidence>
<dbReference type="CDD" id="cd00156">
    <property type="entry name" value="REC"/>
    <property type="match status" value="1"/>
</dbReference>
<dbReference type="Proteomes" id="UP000051012">
    <property type="component" value="Unassembled WGS sequence"/>
</dbReference>
<dbReference type="EMBL" id="LJNI01000070">
    <property type="protein sequence ID" value="KPJ72510.1"/>
    <property type="molecule type" value="Genomic_DNA"/>
</dbReference>
<dbReference type="SUPFAM" id="SSF53649">
    <property type="entry name" value="Alkaline phosphatase-like"/>
    <property type="match status" value="1"/>
</dbReference>
<dbReference type="InterPro" id="IPR001789">
    <property type="entry name" value="Sig_transdc_resp-reg_receiver"/>
</dbReference>
<name>A0A0S7YCM6_UNCT6</name>
<dbReference type="SMART" id="SM00448">
    <property type="entry name" value="REC"/>
    <property type="match status" value="1"/>
</dbReference>
<dbReference type="PATRIC" id="fig|1703772.3.peg.1885"/>
<dbReference type="InterPro" id="IPR050595">
    <property type="entry name" value="Bact_response_regulator"/>
</dbReference>
<gene>
    <name evidence="4" type="ORF">AMJ52_06035</name>
</gene>
<protein>
    <recommendedName>
        <fullName evidence="3">Response regulatory domain-containing protein</fullName>
    </recommendedName>
</protein>
<dbReference type="Pfam" id="PF08665">
    <property type="entry name" value="PglZ"/>
    <property type="match status" value="1"/>
</dbReference>
<dbReference type="Gene3D" id="3.40.50.2300">
    <property type="match status" value="1"/>
</dbReference>
<evidence type="ECO:0000259" key="3">
    <source>
        <dbReference type="PROSITE" id="PS50110"/>
    </source>
</evidence>
<dbReference type="SUPFAM" id="SSF52172">
    <property type="entry name" value="CheY-like"/>
    <property type="match status" value="1"/>
</dbReference>
<evidence type="ECO:0000313" key="5">
    <source>
        <dbReference type="Proteomes" id="UP000051012"/>
    </source>
</evidence>
<dbReference type="InterPro" id="IPR017850">
    <property type="entry name" value="Alkaline_phosphatase_core_sf"/>
</dbReference>
<organism evidence="4 5">
    <name type="scientific">candidate division TA06 bacterium DG_78</name>
    <dbReference type="NCBI Taxonomy" id="1703772"/>
    <lineage>
        <taxon>Bacteria</taxon>
        <taxon>Bacteria division TA06</taxon>
    </lineage>
</organism>
<dbReference type="Pfam" id="PF00072">
    <property type="entry name" value="Response_reg"/>
    <property type="match status" value="1"/>
</dbReference>
<dbReference type="PANTHER" id="PTHR44591">
    <property type="entry name" value="STRESS RESPONSE REGULATOR PROTEIN 1"/>
    <property type="match status" value="1"/>
</dbReference>
<dbReference type="PANTHER" id="PTHR44591:SF3">
    <property type="entry name" value="RESPONSE REGULATORY DOMAIN-CONTAINING PROTEIN"/>
    <property type="match status" value="1"/>
</dbReference>
<reference evidence="4 5" key="1">
    <citation type="journal article" date="2015" name="Microbiome">
        <title>Genomic resolution of linkages in carbon, nitrogen, and sulfur cycling among widespread estuary sediment bacteria.</title>
        <authorList>
            <person name="Baker B.J."/>
            <person name="Lazar C.S."/>
            <person name="Teske A.P."/>
            <person name="Dick G.J."/>
        </authorList>
    </citation>
    <scope>NUCLEOTIDE SEQUENCE [LARGE SCALE GENOMIC DNA]</scope>
    <source>
        <strain evidence="4">DG_78</strain>
    </source>
</reference>
<feature type="modified residue" description="4-aspartylphosphate" evidence="2">
    <location>
        <position position="51"/>
    </location>
</feature>
<keyword evidence="1 2" id="KW-0597">Phosphoprotein</keyword>
<sequence length="502" mass="59120">MKILWIDDEIDLLKPFIYLLEQEGYEVKTATSGEDGVKLAHKEVFDLIFLDEIMPGVDGLEVLRKIKSENFQQLVVMVTKSEEKSLMSQAYGGWVDDYITKPFSFNQVLSVLNRTLKRRVIIEEKMAEDYATQFRSLVTPSDFNEWVDHYKNIVSWDVRMLEFGSKDIKSMHEEKKREANIGFAKYIQNEYCNFIRGKGPTLSHTLFSQTLLPLLKEGPIRFIIFDSMRLDQYFKLLPFFRDYFEINTQYYCSILPTATPYSRNALFSGLLPLEILQNYPQYWIFDEKMQNRFEKELFQEWLTRHNLRLNFSFYKLSSIDEIKSNVKRMIEDTADISIVIINFFDLLLHSIPGRGDMKGILDDERVLLNLLGYWFPSSPIFDFFKGYAKKGARVTLTTDHGFIRVRRPSIIYGGREISPNLRYKYGPAIRVDKKTAHLLNNPGEFYLPTDDPSVRFAIAKEDYYFIYPTKPTQYEQQYKFTFQHGGISMEEMILPFVHMMSR</sequence>
<dbReference type="GO" id="GO:0000160">
    <property type="term" value="P:phosphorelay signal transduction system"/>
    <property type="evidence" value="ECO:0007669"/>
    <property type="project" value="InterPro"/>
</dbReference>